<proteinExistence type="predicted"/>
<feature type="transmembrane region" description="Helical" evidence="1">
    <location>
        <begin position="122"/>
        <end position="139"/>
    </location>
</feature>
<feature type="transmembrane region" description="Helical" evidence="1">
    <location>
        <begin position="203"/>
        <end position="226"/>
    </location>
</feature>
<dbReference type="AlphaFoldDB" id="A0A8T4CAT1"/>
<protein>
    <submittedName>
        <fullName evidence="3">DMT family transporter</fullName>
    </submittedName>
</protein>
<feature type="transmembrane region" description="Helical" evidence="1">
    <location>
        <begin position="70"/>
        <end position="88"/>
    </location>
</feature>
<evidence type="ECO:0000259" key="2">
    <source>
        <dbReference type="Pfam" id="PF00892"/>
    </source>
</evidence>
<feature type="transmembrane region" description="Helical" evidence="1">
    <location>
        <begin position="175"/>
        <end position="197"/>
    </location>
</feature>
<organism evidence="3 4">
    <name type="scientific">Candidatus Iainarchaeum sp</name>
    <dbReference type="NCBI Taxonomy" id="3101447"/>
    <lineage>
        <taxon>Archaea</taxon>
        <taxon>Candidatus Iainarchaeota</taxon>
        <taxon>Candidatus Iainarchaeia</taxon>
        <taxon>Candidatus Iainarchaeales</taxon>
        <taxon>Candidatus Iainarchaeaceae</taxon>
        <taxon>Candidatus Iainarchaeum</taxon>
    </lineage>
</organism>
<feature type="transmembrane region" description="Helical" evidence="1">
    <location>
        <begin position="94"/>
        <end position="113"/>
    </location>
</feature>
<dbReference type="InterPro" id="IPR000620">
    <property type="entry name" value="EamA_dom"/>
</dbReference>
<evidence type="ECO:0000313" key="3">
    <source>
        <dbReference type="EMBL" id="MBM3282048.1"/>
    </source>
</evidence>
<feature type="transmembrane region" description="Helical" evidence="1">
    <location>
        <begin position="262"/>
        <end position="281"/>
    </location>
</feature>
<gene>
    <name evidence="3" type="ORF">FJY86_01750</name>
</gene>
<comment type="caution">
    <text evidence="3">The sequence shown here is derived from an EMBL/GenBank/DDBJ whole genome shotgun (WGS) entry which is preliminary data.</text>
</comment>
<dbReference type="GO" id="GO:0016020">
    <property type="term" value="C:membrane"/>
    <property type="evidence" value="ECO:0007669"/>
    <property type="project" value="InterPro"/>
</dbReference>
<dbReference type="EMBL" id="VGJJ01000008">
    <property type="protein sequence ID" value="MBM3282048.1"/>
    <property type="molecule type" value="Genomic_DNA"/>
</dbReference>
<sequence>MNTHFLAAVLSVLAFVTIGPFVKMLSPTLPIPLITFGRAFFGFVFVLLLVKKAHFRVEKFHWNDVQDYAFVGFLLAMTMSLYNYAFTLSPLADVVLLNYAHVFISPVLAWFLLREKIERKTWLYILAGFVGVALVNPFTGQSTEGNFAALGAGLTYALMAVYMRKVDKHHGLGDVAYFLGFATLFLLPFTALTIIPLNVFTYFSWQTILLLAGAGFLSTGLGYFFFNYALEKLHVHVVSTLDLALGTLLGIVLSVYAYHETLSLNVLAGGLIIVLSGVLFVRSQHILDVRLKLPRGKKGIYATAFLSRKTSGKH</sequence>
<feature type="transmembrane region" description="Helical" evidence="1">
    <location>
        <begin position="145"/>
        <end position="163"/>
    </location>
</feature>
<accession>A0A8T4CAT1</accession>
<evidence type="ECO:0000256" key="1">
    <source>
        <dbReference type="SAM" id="Phobius"/>
    </source>
</evidence>
<evidence type="ECO:0000313" key="4">
    <source>
        <dbReference type="Proteomes" id="UP000774699"/>
    </source>
</evidence>
<dbReference type="InterPro" id="IPR037185">
    <property type="entry name" value="EmrE-like"/>
</dbReference>
<reference evidence="3" key="1">
    <citation type="submission" date="2019-03" db="EMBL/GenBank/DDBJ databases">
        <title>Lake Tanganyika Metagenome-Assembled Genomes (MAGs).</title>
        <authorList>
            <person name="Tran P."/>
        </authorList>
    </citation>
    <scope>NUCLEOTIDE SEQUENCE</scope>
    <source>
        <strain evidence="3">M_DeepCast_50m_m2_156</strain>
    </source>
</reference>
<feature type="transmembrane region" description="Helical" evidence="1">
    <location>
        <begin position="233"/>
        <end position="256"/>
    </location>
</feature>
<dbReference type="SUPFAM" id="SSF103481">
    <property type="entry name" value="Multidrug resistance efflux transporter EmrE"/>
    <property type="match status" value="2"/>
</dbReference>
<feature type="domain" description="EamA" evidence="2">
    <location>
        <begin position="6"/>
        <end position="136"/>
    </location>
</feature>
<keyword evidence="1" id="KW-0812">Transmembrane</keyword>
<keyword evidence="1" id="KW-1133">Transmembrane helix</keyword>
<feature type="domain" description="EamA" evidence="2">
    <location>
        <begin position="145"/>
        <end position="280"/>
    </location>
</feature>
<dbReference type="Pfam" id="PF00892">
    <property type="entry name" value="EamA"/>
    <property type="match status" value="2"/>
</dbReference>
<dbReference type="PANTHER" id="PTHR22911">
    <property type="entry name" value="ACYL-MALONYL CONDENSING ENZYME-RELATED"/>
    <property type="match status" value="1"/>
</dbReference>
<feature type="transmembrane region" description="Helical" evidence="1">
    <location>
        <begin position="30"/>
        <end position="50"/>
    </location>
</feature>
<dbReference type="Proteomes" id="UP000774699">
    <property type="component" value="Unassembled WGS sequence"/>
</dbReference>
<name>A0A8T4CAT1_9ARCH</name>
<keyword evidence="1" id="KW-0472">Membrane</keyword>